<dbReference type="Proteomes" id="UP000001610">
    <property type="component" value="Unassembled WGS sequence"/>
</dbReference>
<dbReference type="VEuPathDB" id="FungiDB:CCM_03538"/>
<evidence type="ECO:0000313" key="2">
    <source>
        <dbReference type="Proteomes" id="UP000001610"/>
    </source>
</evidence>
<protein>
    <submittedName>
        <fullName evidence="1">Uncharacterized protein</fullName>
    </submittedName>
</protein>
<accession>G3JBA8</accession>
<dbReference type="GeneID" id="18165564"/>
<dbReference type="EMBL" id="JH126400">
    <property type="protein sequence ID" value="EGX95266.1"/>
    <property type="molecule type" value="Genomic_DNA"/>
</dbReference>
<dbReference type="AlphaFoldDB" id="G3JBA8"/>
<name>G3JBA8_CORMM</name>
<dbReference type="KEGG" id="cmt:CCM_03538"/>
<organism evidence="1 2">
    <name type="scientific">Cordyceps militaris (strain CM01)</name>
    <name type="common">Caterpillar fungus</name>
    <dbReference type="NCBI Taxonomy" id="983644"/>
    <lineage>
        <taxon>Eukaryota</taxon>
        <taxon>Fungi</taxon>
        <taxon>Dikarya</taxon>
        <taxon>Ascomycota</taxon>
        <taxon>Pezizomycotina</taxon>
        <taxon>Sordariomycetes</taxon>
        <taxon>Hypocreomycetidae</taxon>
        <taxon>Hypocreales</taxon>
        <taxon>Cordycipitaceae</taxon>
        <taxon>Cordyceps</taxon>
    </lineage>
</organism>
<evidence type="ECO:0000313" key="1">
    <source>
        <dbReference type="EMBL" id="EGX95266.1"/>
    </source>
</evidence>
<dbReference type="HOGENOM" id="CLU_2305947_0_0_1"/>
<dbReference type="InParanoid" id="G3JBA8"/>
<keyword evidence="2" id="KW-1185">Reference proteome</keyword>
<dbReference type="RefSeq" id="XP_006668752.1">
    <property type="nucleotide sequence ID" value="XM_006668689.1"/>
</dbReference>
<sequence length="100" mass="10498">MQSASAVSCLVTTTRGLVTEAAPRGAKSPGQALLGIHHQTIILGCSCPALALCAPDTYDSGISRFVSRSHDRRKSRLMVAYLSDSGQSPHAKLSSFVPLS</sequence>
<proteinExistence type="predicted"/>
<reference evidence="1 2" key="1">
    <citation type="journal article" date="2011" name="Genome Biol.">
        <title>Genome sequence of the insect pathogenic fungus Cordyceps militaris, a valued traditional Chinese medicine.</title>
        <authorList>
            <person name="Zheng P."/>
            <person name="Xia Y."/>
            <person name="Xiao G."/>
            <person name="Xiong C."/>
            <person name="Hu X."/>
            <person name="Zhang S."/>
            <person name="Zheng H."/>
            <person name="Huang Y."/>
            <person name="Zhou Y."/>
            <person name="Wang S."/>
            <person name="Zhao G.P."/>
            <person name="Liu X."/>
            <person name="St Leger R.J."/>
            <person name="Wang C."/>
        </authorList>
    </citation>
    <scope>NUCLEOTIDE SEQUENCE [LARGE SCALE GENOMIC DNA]</scope>
    <source>
        <strain evidence="1 2">CM01</strain>
    </source>
</reference>
<gene>
    <name evidence="1" type="ORF">CCM_03538</name>
</gene>